<sequence>MRIWVDADACPRVIKEIVFRASERLELPVILVANVPMEKHHSRLISSVVVAEGFDVADDHIAEQAVPGDVVITADIPLAARIVAKGAVGLDPRGELYTEENVGERLSMRDLMQELRGAGMIQGGPAQFGSTDRQRFASSLDTLLTRMLKGKR</sequence>
<evidence type="ECO:0000256" key="2">
    <source>
        <dbReference type="HAMAP-Rule" id="MF_00489"/>
    </source>
</evidence>
<name>A0ABS5U4L3_9BACT</name>
<keyword evidence="4" id="KW-1185">Reference proteome</keyword>
<dbReference type="HAMAP" id="MF_00489">
    <property type="entry name" value="UPF0178"/>
    <property type="match status" value="1"/>
</dbReference>
<evidence type="ECO:0000313" key="3">
    <source>
        <dbReference type="EMBL" id="MBT1070589.1"/>
    </source>
</evidence>
<dbReference type="Pfam" id="PF02639">
    <property type="entry name" value="DUF188"/>
    <property type="match status" value="1"/>
</dbReference>
<dbReference type="PANTHER" id="PTHR35146">
    <property type="entry name" value="UPF0178 PROTEIN YAII"/>
    <property type="match status" value="1"/>
</dbReference>
<evidence type="ECO:0000313" key="4">
    <source>
        <dbReference type="Proteomes" id="UP000784128"/>
    </source>
</evidence>
<dbReference type="RefSeq" id="WP_214296309.1">
    <property type="nucleotide sequence ID" value="NZ_JAHDYS010000002.1"/>
</dbReference>
<evidence type="ECO:0000256" key="1">
    <source>
        <dbReference type="ARBA" id="ARBA00008522"/>
    </source>
</evidence>
<reference evidence="3 4" key="1">
    <citation type="submission" date="2021-05" db="EMBL/GenBank/DDBJ databases">
        <title>The draft genome of Geobacter chapellei DSM 13688.</title>
        <authorList>
            <person name="Xu Z."/>
            <person name="Masuda Y."/>
            <person name="Itoh H."/>
            <person name="Senoo K."/>
        </authorList>
    </citation>
    <scope>NUCLEOTIDE SEQUENCE [LARGE SCALE GENOMIC DNA]</scope>
    <source>
        <strain evidence="3 4">DSM 13688</strain>
    </source>
</reference>
<dbReference type="Proteomes" id="UP000784128">
    <property type="component" value="Unassembled WGS sequence"/>
</dbReference>
<organism evidence="3 4">
    <name type="scientific">Pelotalea chapellei</name>
    <dbReference type="NCBI Taxonomy" id="44671"/>
    <lineage>
        <taxon>Bacteria</taxon>
        <taxon>Pseudomonadati</taxon>
        <taxon>Thermodesulfobacteriota</taxon>
        <taxon>Desulfuromonadia</taxon>
        <taxon>Geobacterales</taxon>
        <taxon>Geobacteraceae</taxon>
        <taxon>Pelotalea</taxon>
    </lineage>
</organism>
<protein>
    <recommendedName>
        <fullName evidence="2">UPF0178 protein KJB30_02210</fullName>
    </recommendedName>
</protein>
<comment type="similarity">
    <text evidence="1 2">Belongs to the UPF0178 family.</text>
</comment>
<comment type="caution">
    <text evidence="3">The sequence shown here is derived from an EMBL/GenBank/DDBJ whole genome shotgun (WGS) entry which is preliminary data.</text>
</comment>
<dbReference type="NCBIfam" id="NF001095">
    <property type="entry name" value="PRK00124.1"/>
    <property type="match status" value="1"/>
</dbReference>
<gene>
    <name evidence="3" type="ORF">KJB30_02210</name>
</gene>
<accession>A0ABS5U4L3</accession>
<dbReference type="EMBL" id="JAHDYS010000002">
    <property type="protein sequence ID" value="MBT1070589.1"/>
    <property type="molecule type" value="Genomic_DNA"/>
</dbReference>
<proteinExistence type="inferred from homology"/>
<dbReference type="InterPro" id="IPR003791">
    <property type="entry name" value="UPF0178"/>
</dbReference>
<dbReference type="PANTHER" id="PTHR35146:SF1">
    <property type="entry name" value="UPF0178 PROTEIN YAII"/>
    <property type="match status" value="1"/>
</dbReference>
<dbReference type="CDD" id="cd18720">
    <property type="entry name" value="PIN_YqxD-like"/>
    <property type="match status" value="1"/>
</dbReference>